<protein>
    <submittedName>
        <fullName evidence="2">Uncharacterized protein</fullName>
    </submittedName>
</protein>
<accession>A0A1S3Z9F5</accession>
<feature type="coiled-coil region" evidence="1">
    <location>
        <begin position="104"/>
        <end position="194"/>
    </location>
</feature>
<gene>
    <name evidence="2" type="primary">LOC107784395</name>
</gene>
<dbReference type="RefSeq" id="XP_016461008.1">
    <property type="nucleotide sequence ID" value="XM_016605522.1"/>
</dbReference>
<organism evidence="2">
    <name type="scientific">Nicotiana tabacum</name>
    <name type="common">Common tobacco</name>
    <dbReference type="NCBI Taxonomy" id="4097"/>
    <lineage>
        <taxon>Eukaryota</taxon>
        <taxon>Viridiplantae</taxon>
        <taxon>Streptophyta</taxon>
        <taxon>Embryophyta</taxon>
        <taxon>Tracheophyta</taxon>
        <taxon>Spermatophyta</taxon>
        <taxon>Magnoliopsida</taxon>
        <taxon>eudicotyledons</taxon>
        <taxon>Gunneridae</taxon>
        <taxon>Pentapetalae</taxon>
        <taxon>asterids</taxon>
        <taxon>lamiids</taxon>
        <taxon>Solanales</taxon>
        <taxon>Solanaceae</taxon>
        <taxon>Nicotianoideae</taxon>
        <taxon>Nicotianeae</taxon>
        <taxon>Nicotiana</taxon>
    </lineage>
</organism>
<proteinExistence type="predicted"/>
<reference evidence="2" key="1">
    <citation type="submission" date="2025-08" db="UniProtKB">
        <authorList>
            <consortium name="RefSeq"/>
        </authorList>
    </citation>
    <scope>IDENTIFICATION</scope>
</reference>
<evidence type="ECO:0000256" key="1">
    <source>
        <dbReference type="SAM" id="Coils"/>
    </source>
</evidence>
<name>A0A1S3Z9F5_TOBAC</name>
<dbReference type="KEGG" id="nta:107784395"/>
<keyword evidence="1" id="KW-0175">Coiled coil</keyword>
<evidence type="ECO:0000313" key="2">
    <source>
        <dbReference type="RefSeq" id="XP_016461008.1"/>
    </source>
</evidence>
<dbReference type="PaxDb" id="4097-A0A1S3Z9F5"/>
<sequence>MPKATFPEEKVRQIWHQYRFLEQQNQVRDLFTGEVESNYTAWYGKRVWVDQEPEQPAKRPHVQQFTNGARKQWVWLAKEKGYKTTISKLEDQIKKVKFDCSLQATEDKGENKRLARENEALRSQIQKMKIAVENPARSEKDEKRISNLRRKVNDYGFDMEKAKDELAKAWAKLAKNAEERTRFAQQLNQRYDERVTILRKK</sequence>
<dbReference type="AlphaFoldDB" id="A0A1S3Z9F5"/>